<evidence type="ECO:0000256" key="5">
    <source>
        <dbReference type="ARBA" id="ARBA00022991"/>
    </source>
</evidence>
<feature type="domain" description="Photolyase/cryptochrome alpha/beta" evidence="7">
    <location>
        <begin position="3"/>
        <end position="126"/>
    </location>
</feature>
<dbReference type="SUPFAM" id="SSF52425">
    <property type="entry name" value="Cryptochrome/photolyase, N-terminal domain"/>
    <property type="match status" value="1"/>
</dbReference>
<evidence type="ECO:0000259" key="7">
    <source>
        <dbReference type="PROSITE" id="PS51645"/>
    </source>
</evidence>
<dbReference type="PANTHER" id="PTHR11455:SF9">
    <property type="entry name" value="CRYPTOCHROME CIRCADIAN CLOCK 5 ISOFORM X1"/>
    <property type="match status" value="1"/>
</dbReference>
<comment type="caution">
    <text evidence="8">The sequence shown here is derived from an EMBL/GenBank/DDBJ whole genome shotgun (WGS) entry which is preliminary data.</text>
</comment>
<accession>A0ABU7GB00</accession>
<dbReference type="EMBL" id="JAZDQV010000001">
    <property type="protein sequence ID" value="MEE1876279.1"/>
    <property type="molecule type" value="Genomic_DNA"/>
</dbReference>
<keyword evidence="9" id="KW-1185">Reference proteome</keyword>
<dbReference type="GO" id="GO:0003904">
    <property type="term" value="F:deoxyribodipyrimidine photo-lyase activity"/>
    <property type="evidence" value="ECO:0007669"/>
    <property type="project" value="UniProtKB-EC"/>
</dbReference>
<dbReference type="InterPro" id="IPR036134">
    <property type="entry name" value="Crypto/Photolyase_FAD-like_sf"/>
</dbReference>
<evidence type="ECO:0000313" key="9">
    <source>
        <dbReference type="Proteomes" id="UP001343492"/>
    </source>
</evidence>
<dbReference type="Pfam" id="PF03441">
    <property type="entry name" value="FAD_binding_7"/>
    <property type="match status" value="1"/>
</dbReference>
<keyword evidence="5 6" id="KW-0157">Chromophore</keyword>
<dbReference type="InterPro" id="IPR018394">
    <property type="entry name" value="DNA_photolyase_1_CS_C"/>
</dbReference>
<dbReference type="PROSITE" id="PS00691">
    <property type="entry name" value="DNA_PHOTOLYASES_1_2"/>
    <property type="match status" value="1"/>
</dbReference>
<evidence type="ECO:0000256" key="3">
    <source>
        <dbReference type="ARBA" id="ARBA00022630"/>
    </source>
</evidence>
<dbReference type="InterPro" id="IPR002081">
    <property type="entry name" value="Cryptochrome/DNA_photolyase_1"/>
</dbReference>
<dbReference type="PROSITE" id="PS51645">
    <property type="entry name" value="PHR_CRY_ALPHA_BETA"/>
    <property type="match status" value="1"/>
</dbReference>
<dbReference type="PANTHER" id="PTHR11455">
    <property type="entry name" value="CRYPTOCHROME"/>
    <property type="match status" value="1"/>
</dbReference>
<dbReference type="Proteomes" id="UP001343492">
    <property type="component" value="Unassembled WGS sequence"/>
</dbReference>
<protein>
    <submittedName>
        <fullName evidence="8">Deoxyribodipyrimidine photo-lyase</fullName>
        <ecNumber evidence="8">4.1.99.3</ecNumber>
    </submittedName>
</protein>
<keyword evidence="3 6" id="KW-0285">Flavoprotein</keyword>
<keyword evidence="4 6" id="KW-0274">FAD</keyword>
<dbReference type="EC" id="4.1.99.3" evidence="8"/>
<dbReference type="InterPro" id="IPR014729">
    <property type="entry name" value="Rossmann-like_a/b/a_fold"/>
</dbReference>
<comment type="cofactor">
    <cofactor evidence="2">
        <name>FAD</name>
        <dbReference type="ChEBI" id="CHEBI:57692"/>
    </cofactor>
</comment>
<keyword evidence="8" id="KW-0456">Lyase</keyword>
<dbReference type="InterPro" id="IPR005101">
    <property type="entry name" value="Cryptochr/Photolyase_FAD-bd"/>
</dbReference>
<reference evidence="8 9" key="1">
    <citation type="submission" date="2024-01" db="EMBL/GenBank/DDBJ databases">
        <title>The genome sequence of Erythrobacteraceae sp. strain 1XM1-14.</title>
        <authorList>
            <person name="Liu Y."/>
        </authorList>
    </citation>
    <scope>NUCLEOTIDE SEQUENCE [LARGE SCALE GENOMIC DNA]</scope>
    <source>
        <strain evidence="8 9">1XM1-14</strain>
    </source>
</reference>
<name>A0ABU7GB00_9SPHN</name>
<dbReference type="Gene3D" id="1.25.40.80">
    <property type="match status" value="1"/>
</dbReference>
<gene>
    <name evidence="8" type="ORF">VRS74_01095</name>
</gene>
<dbReference type="RefSeq" id="WP_354143389.1">
    <property type="nucleotide sequence ID" value="NZ_JAZDQV010000001.1"/>
</dbReference>
<dbReference type="Pfam" id="PF00875">
    <property type="entry name" value="DNA_photolyase"/>
    <property type="match status" value="1"/>
</dbReference>
<evidence type="ECO:0000313" key="8">
    <source>
        <dbReference type="EMBL" id="MEE1876279.1"/>
    </source>
</evidence>
<evidence type="ECO:0000256" key="6">
    <source>
        <dbReference type="RuleBase" id="RU004182"/>
    </source>
</evidence>
<dbReference type="PRINTS" id="PR00147">
    <property type="entry name" value="DNAPHOTLYASE"/>
</dbReference>
<dbReference type="InterPro" id="IPR006050">
    <property type="entry name" value="DNA_photolyase_N"/>
</dbReference>
<sequence length="462" mass="53257">MSSPQIVWLRRDLRLGDNPALYHAARQGPVIAVYVLDDVRPGSHAYGGASRWWLHHSLASLARSLEARGSRLILRRGDAVEELCKIAGESGAEAVHANRHYEPWWRKAQGEMKERLDLRLYDANYLLPPGTVTTGSGGPYKIYTPFSKATLELLPPRDALPEPEALTSPESWPASDDLADWQLLPTKPDWAGGMREFWRVGEAAAHERLEWWEDHVDDYQEDRNLPSVDKTSQLSPYLHFGEISPVQIWHALKHKRSNGWRTFEKELIWRDYAQNAICQFPRYALDNYRDEFDKIEWRDPATDETAVRDLKAWQQGRTGYPIVDAGMRQLWQTGWMHNRVRMIAASFLIKHLLIDWRVGERWFWDTLVDADYASNATNWQWVAGTGVDSNMFVRIMAPLSQSEKFDAAGYIRTYVPELAGLDEPFVHDPPDHMRGQYPEKIVGHREGRERALAAYKAMKGER</sequence>
<evidence type="ECO:0000256" key="1">
    <source>
        <dbReference type="ARBA" id="ARBA00001932"/>
    </source>
</evidence>
<dbReference type="InterPro" id="IPR036155">
    <property type="entry name" value="Crypto/Photolyase_N_sf"/>
</dbReference>
<dbReference type="Gene3D" id="3.40.50.620">
    <property type="entry name" value="HUPs"/>
    <property type="match status" value="1"/>
</dbReference>
<evidence type="ECO:0000256" key="4">
    <source>
        <dbReference type="ARBA" id="ARBA00022827"/>
    </source>
</evidence>
<evidence type="ECO:0000256" key="2">
    <source>
        <dbReference type="ARBA" id="ARBA00001974"/>
    </source>
</evidence>
<dbReference type="SUPFAM" id="SSF48173">
    <property type="entry name" value="Cryptochrome/photolyase FAD-binding domain"/>
    <property type="match status" value="1"/>
</dbReference>
<dbReference type="PROSITE" id="PS00394">
    <property type="entry name" value="DNA_PHOTOLYASES_1_1"/>
    <property type="match status" value="1"/>
</dbReference>
<comment type="cofactor">
    <cofactor evidence="1">
        <name>(6R)-5,10-methylene-5,6,7,8-tetrahydrofolate</name>
        <dbReference type="ChEBI" id="CHEBI:15636"/>
    </cofactor>
</comment>
<dbReference type="Gene3D" id="1.10.579.10">
    <property type="entry name" value="DNA Cyclobutane Dipyrimidine Photolyase, subunit A, domain 3"/>
    <property type="match status" value="1"/>
</dbReference>
<organism evidence="8 9">
    <name type="scientific">Altererythrobacter litoralis</name>
    <dbReference type="NCBI Taxonomy" id="3113904"/>
    <lineage>
        <taxon>Bacteria</taxon>
        <taxon>Pseudomonadati</taxon>
        <taxon>Pseudomonadota</taxon>
        <taxon>Alphaproteobacteria</taxon>
        <taxon>Sphingomonadales</taxon>
        <taxon>Erythrobacteraceae</taxon>
        <taxon>Altererythrobacter</taxon>
    </lineage>
</organism>
<proteinExistence type="inferred from homology"/>
<comment type="similarity">
    <text evidence="6">Belongs to the DNA photolyase family.</text>
</comment>